<keyword evidence="2" id="KW-0732">Signal</keyword>
<reference evidence="3" key="1">
    <citation type="submission" date="2022-08" db="EMBL/GenBank/DDBJ databases">
        <title>Polycladomyces zharkentsis sp. nov., a novel thermophilic CMC and starch-degrading bacterium isolated from a geothermal spring in Kazakhstan.</title>
        <authorList>
            <person name="Mashzhan A."/>
            <person name="Kistaubaeva A."/>
            <person name="Javier-Lopez R."/>
            <person name="Birkeland N.-K."/>
        </authorList>
    </citation>
    <scope>NUCLEOTIDE SEQUENCE</scope>
    <source>
        <strain evidence="3">KSR 13</strain>
    </source>
</reference>
<organism evidence="3 4">
    <name type="scientific">Polycladomyces subterraneus</name>
    <dbReference type="NCBI Taxonomy" id="1016997"/>
    <lineage>
        <taxon>Bacteria</taxon>
        <taxon>Bacillati</taxon>
        <taxon>Bacillota</taxon>
        <taxon>Bacilli</taxon>
        <taxon>Bacillales</taxon>
        <taxon>Thermoactinomycetaceae</taxon>
        <taxon>Polycladomyces</taxon>
    </lineage>
</organism>
<feature type="chain" id="PRO_5046391137" description="Altered inheritance of mitochondria protein 6" evidence="2">
    <location>
        <begin position="26"/>
        <end position="296"/>
    </location>
</feature>
<dbReference type="SUPFAM" id="SSF51695">
    <property type="entry name" value="PLC-like phosphodiesterases"/>
    <property type="match status" value="1"/>
</dbReference>
<feature type="signal peptide" evidence="2">
    <location>
        <begin position="1"/>
        <end position="25"/>
    </location>
</feature>
<dbReference type="InterPro" id="IPR039559">
    <property type="entry name" value="AIM6_PI-PLC-like_dom"/>
</dbReference>
<dbReference type="InterPro" id="IPR017946">
    <property type="entry name" value="PLC-like_Pdiesterase_TIM-brl"/>
</dbReference>
<evidence type="ECO:0000256" key="2">
    <source>
        <dbReference type="SAM" id="SignalP"/>
    </source>
</evidence>
<evidence type="ECO:0000313" key="3">
    <source>
        <dbReference type="EMBL" id="MDN4594566.1"/>
    </source>
</evidence>
<evidence type="ECO:0000256" key="1">
    <source>
        <dbReference type="ARBA" id="ARBA00014286"/>
    </source>
</evidence>
<comment type="caution">
    <text evidence="3">The sequence shown here is derived from an EMBL/GenBank/DDBJ whole genome shotgun (WGS) entry which is preliminary data.</text>
</comment>
<dbReference type="EMBL" id="JANRHH010000041">
    <property type="protein sequence ID" value="MDN4594566.1"/>
    <property type="molecule type" value="Genomic_DNA"/>
</dbReference>
<dbReference type="Pfam" id="PF13653">
    <property type="entry name" value="GDPD_2"/>
    <property type="match status" value="1"/>
</dbReference>
<proteinExistence type="predicted"/>
<protein>
    <recommendedName>
        <fullName evidence="1">Altered inheritance of mitochondria protein 6</fullName>
    </recommendedName>
</protein>
<accession>A0ABT8IP59</accession>
<sequence length="296" mass="33754">MKKWLLALTLVFTAFTMTFANVSFAASNPSNQESILPLARTHAHNDYEHTHPLSDALEHGFTSVEADVWLINGELLVAHDKQDVRPGRTLKSLYLDPLKERVKANHGLVYPNYRHDVTLLVDIKSEPEATYRVLHEQLRHYQDMLTKFTPSGVKPGAITVIVSGNRPRTLMENQPVRYAAYDGRLSDLGSNASNEFIPLISDNWTKQFTWMGKGEMPKEEQEKLYRIVSTAHANGQKVRFWATPDTPSPERQAIWNELLKAGVDMINTDDLEGLQQFLKENDPNPSEPYITWKTNR</sequence>
<gene>
    <name evidence="3" type="ORF">NWF35_11790</name>
</gene>
<keyword evidence="4" id="KW-1185">Reference proteome</keyword>
<dbReference type="RefSeq" id="WP_301239310.1">
    <property type="nucleotide sequence ID" value="NZ_JANRHH010000041.1"/>
</dbReference>
<evidence type="ECO:0000313" key="4">
    <source>
        <dbReference type="Proteomes" id="UP001174196"/>
    </source>
</evidence>
<dbReference type="CDD" id="cd08577">
    <property type="entry name" value="PI-PLCc_GDPD_SF_unchar3"/>
    <property type="match status" value="1"/>
</dbReference>
<name>A0ABT8IP59_9BACL</name>
<dbReference type="PANTHER" id="PTHR31571:SF1">
    <property type="entry name" value="ALTERED INHERITANCE OF MITOCHONDRIA PROTEIN 6"/>
    <property type="match status" value="1"/>
</dbReference>
<dbReference type="Gene3D" id="3.20.20.190">
    <property type="entry name" value="Phosphatidylinositol (PI) phosphodiesterase"/>
    <property type="match status" value="1"/>
</dbReference>
<dbReference type="PANTHER" id="PTHR31571">
    <property type="entry name" value="ALTERED INHERITANCE OF MITOCHONDRIA PROTEIN 6"/>
    <property type="match status" value="1"/>
</dbReference>
<dbReference type="Proteomes" id="UP001174196">
    <property type="component" value="Unassembled WGS sequence"/>
</dbReference>
<dbReference type="InterPro" id="IPR051236">
    <property type="entry name" value="HAT_RTT109-like"/>
</dbReference>